<dbReference type="GO" id="GO:1904680">
    <property type="term" value="F:peptide transmembrane transporter activity"/>
    <property type="evidence" value="ECO:0007669"/>
    <property type="project" value="TreeGrafter"/>
</dbReference>
<evidence type="ECO:0000256" key="3">
    <source>
        <dbReference type="ARBA" id="ARBA00022729"/>
    </source>
</evidence>
<gene>
    <name evidence="6" type="ORF">EHYA_10116</name>
</gene>
<dbReference type="Gene3D" id="3.40.190.10">
    <property type="entry name" value="Periplasmic binding protein-like II"/>
    <property type="match status" value="1"/>
</dbReference>
<keyword evidence="7" id="KW-1185">Reference proteome</keyword>
<evidence type="ECO:0000256" key="1">
    <source>
        <dbReference type="ARBA" id="ARBA00005695"/>
    </source>
</evidence>
<dbReference type="GO" id="GO:0043190">
    <property type="term" value="C:ATP-binding cassette (ABC) transporter complex"/>
    <property type="evidence" value="ECO:0007669"/>
    <property type="project" value="InterPro"/>
</dbReference>
<dbReference type="Pfam" id="PF00496">
    <property type="entry name" value="SBP_bac_5"/>
    <property type="match status" value="1"/>
</dbReference>
<name>A0A401Z674_9ACTN</name>
<organism evidence="6 7">
    <name type="scientific">Embleya hyalina</name>
    <dbReference type="NCBI Taxonomy" id="516124"/>
    <lineage>
        <taxon>Bacteria</taxon>
        <taxon>Bacillati</taxon>
        <taxon>Actinomycetota</taxon>
        <taxon>Actinomycetes</taxon>
        <taxon>Kitasatosporales</taxon>
        <taxon>Streptomycetaceae</taxon>
        <taxon>Embleya</taxon>
    </lineage>
</organism>
<feature type="compositionally biased region" description="Polar residues" evidence="4">
    <location>
        <begin position="11"/>
        <end position="20"/>
    </location>
</feature>
<sequence>MLVATACGSPGRQTPDSWSTPGRGGVLRVAVPTDPPSLDPFTTPSYAVAYGHLLAAIYDPLVWADPATGAIRPHIAESLTPSPDARTWTLVIRPGVVFSDGLPFDAAAVKANWRVHADPATGSAGAIAATGLKLTVADPLRLTIELPGPNAHFDRAVANNLAYVASPRALNDLVSLRTEPVGAGPFVLAERVPGRRLTLRRNPHYWQPGRPYLDQVEVHVPSVGKTQVESMAAEDFDLTTVGDPAQVKEATAEKLGVLPIQLGGGRMLVFNTRRPPFNDPAARRAVVNSLSADEIDRRFFRGAGTPAHGIFGSTSQLANGRLAARDDDPEAARAGFDKLTAGGSRPFDFTFVAVGVEDPGSQASYIRAQVQRFPGVHMRIDTVDTATLIRRSISGDFDMAVTGLWMSDPEPVLYDFLRPGSLTNISGYSNATVTEAMNAGRLATNPVARRDAYTRVQVRLNEDLPFWVYQEAANTVVFAPSVTGIQPHGDGLVLFDRIGLRR</sequence>
<dbReference type="AlphaFoldDB" id="A0A401Z674"/>
<dbReference type="SUPFAM" id="SSF53850">
    <property type="entry name" value="Periplasmic binding protein-like II"/>
    <property type="match status" value="1"/>
</dbReference>
<proteinExistence type="inferred from homology"/>
<dbReference type="InterPro" id="IPR000914">
    <property type="entry name" value="SBP_5_dom"/>
</dbReference>
<dbReference type="EMBL" id="BIFH01000061">
    <property type="protein sequence ID" value="GCE02339.1"/>
    <property type="molecule type" value="Genomic_DNA"/>
</dbReference>
<dbReference type="InterPro" id="IPR039424">
    <property type="entry name" value="SBP_5"/>
</dbReference>
<dbReference type="PANTHER" id="PTHR30290:SF9">
    <property type="entry name" value="OLIGOPEPTIDE-BINDING PROTEIN APPA"/>
    <property type="match status" value="1"/>
</dbReference>
<dbReference type="PIRSF" id="PIRSF002741">
    <property type="entry name" value="MppA"/>
    <property type="match status" value="1"/>
</dbReference>
<dbReference type="GO" id="GO:0042597">
    <property type="term" value="C:periplasmic space"/>
    <property type="evidence" value="ECO:0007669"/>
    <property type="project" value="UniProtKB-ARBA"/>
</dbReference>
<protein>
    <submittedName>
        <fullName evidence="6">ABC transporter substrate-binding protein</fullName>
    </submittedName>
</protein>
<evidence type="ECO:0000256" key="2">
    <source>
        <dbReference type="ARBA" id="ARBA00022448"/>
    </source>
</evidence>
<accession>A0A401Z674</accession>
<comment type="similarity">
    <text evidence="1">Belongs to the bacterial solute-binding protein 5 family.</text>
</comment>
<evidence type="ECO:0000256" key="4">
    <source>
        <dbReference type="SAM" id="MobiDB-lite"/>
    </source>
</evidence>
<dbReference type="PANTHER" id="PTHR30290">
    <property type="entry name" value="PERIPLASMIC BINDING COMPONENT OF ABC TRANSPORTER"/>
    <property type="match status" value="1"/>
</dbReference>
<evidence type="ECO:0000313" key="6">
    <source>
        <dbReference type="EMBL" id="GCE02339.1"/>
    </source>
</evidence>
<keyword evidence="3" id="KW-0732">Signal</keyword>
<dbReference type="GO" id="GO:0015833">
    <property type="term" value="P:peptide transport"/>
    <property type="evidence" value="ECO:0007669"/>
    <property type="project" value="TreeGrafter"/>
</dbReference>
<evidence type="ECO:0000313" key="7">
    <source>
        <dbReference type="Proteomes" id="UP000286931"/>
    </source>
</evidence>
<feature type="region of interest" description="Disordered" evidence="4">
    <location>
        <begin position="1"/>
        <end position="23"/>
    </location>
</feature>
<dbReference type="Gene3D" id="3.10.105.10">
    <property type="entry name" value="Dipeptide-binding Protein, Domain 3"/>
    <property type="match status" value="1"/>
</dbReference>
<keyword evidence="2" id="KW-0813">Transport</keyword>
<dbReference type="InterPro" id="IPR030678">
    <property type="entry name" value="Peptide/Ni-bd"/>
</dbReference>
<comment type="caution">
    <text evidence="6">The sequence shown here is derived from an EMBL/GenBank/DDBJ whole genome shotgun (WGS) entry which is preliminary data.</text>
</comment>
<evidence type="ECO:0000259" key="5">
    <source>
        <dbReference type="Pfam" id="PF00496"/>
    </source>
</evidence>
<dbReference type="Proteomes" id="UP000286931">
    <property type="component" value="Unassembled WGS sequence"/>
</dbReference>
<feature type="domain" description="Solute-binding protein family 5" evidence="5">
    <location>
        <begin position="71"/>
        <end position="419"/>
    </location>
</feature>
<reference evidence="6 7" key="1">
    <citation type="submission" date="2018-12" db="EMBL/GenBank/DDBJ databases">
        <title>Draft genome sequence of Embleya hyalina NBRC 13850T.</title>
        <authorList>
            <person name="Komaki H."/>
            <person name="Hosoyama A."/>
            <person name="Kimura A."/>
            <person name="Ichikawa N."/>
            <person name="Tamura T."/>
        </authorList>
    </citation>
    <scope>NUCLEOTIDE SEQUENCE [LARGE SCALE GENOMIC DNA]</scope>
    <source>
        <strain evidence="6 7">NBRC 13850</strain>
    </source>
</reference>